<comment type="caution">
    <text evidence="3">The sequence shown here is derived from an EMBL/GenBank/DDBJ whole genome shotgun (WGS) entry which is preliminary data.</text>
</comment>
<dbReference type="InterPro" id="IPR052529">
    <property type="entry name" value="Bact_Transport_Assoc"/>
</dbReference>
<dbReference type="PANTHER" id="PTHR30590:SF2">
    <property type="entry name" value="INNER MEMBRANE PROTEIN"/>
    <property type="match status" value="1"/>
</dbReference>
<proteinExistence type="predicted"/>
<organism evidence="3 4">
    <name type="scientific">Qipengyuania oceanensis</name>
    <dbReference type="NCBI Taxonomy" id="1463597"/>
    <lineage>
        <taxon>Bacteria</taxon>
        <taxon>Pseudomonadati</taxon>
        <taxon>Pseudomonadota</taxon>
        <taxon>Alphaproteobacteria</taxon>
        <taxon>Sphingomonadales</taxon>
        <taxon>Erythrobacteraceae</taxon>
        <taxon>Qipengyuania</taxon>
    </lineage>
</organism>
<dbReference type="Pfam" id="PF04235">
    <property type="entry name" value="DUF418"/>
    <property type="match status" value="1"/>
</dbReference>
<dbReference type="AlphaFoldDB" id="A0A844YHJ8"/>
<feature type="transmembrane region" description="Helical" evidence="1">
    <location>
        <begin position="382"/>
        <end position="401"/>
    </location>
</feature>
<gene>
    <name evidence="3" type="ORF">GRI48_05730</name>
</gene>
<keyword evidence="1" id="KW-0472">Membrane</keyword>
<feature type="domain" description="DUF418" evidence="2">
    <location>
        <begin position="263"/>
        <end position="425"/>
    </location>
</feature>
<feature type="transmembrane region" description="Helical" evidence="1">
    <location>
        <begin position="158"/>
        <end position="175"/>
    </location>
</feature>
<evidence type="ECO:0000259" key="2">
    <source>
        <dbReference type="Pfam" id="PF04235"/>
    </source>
</evidence>
<dbReference type="RefSeq" id="WP_160672660.1">
    <property type="nucleotide sequence ID" value="NZ_WTYN01000001.1"/>
</dbReference>
<keyword evidence="4" id="KW-1185">Reference proteome</keyword>
<feature type="transmembrane region" description="Helical" evidence="1">
    <location>
        <begin position="319"/>
        <end position="337"/>
    </location>
</feature>
<dbReference type="EMBL" id="WTYN01000001">
    <property type="protein sequence ID" value="MXO62508.1"/>
    <property type="molecule type" value="Genomic_DNA"/>
</dbReference>
<evidence type="ECO:0000256" key="1">
    <source>
        <dbReference type="SAM" id="Phobius"/>
    </source>
</evidence>
<feature type="transmembrane region" description="Helical" evidence="1">
    <location>
        <begin position="249"/>
        <end position="268"/>
    </location>
</feature>
<feature type="transmembrane region" description="Helical" evidence="1">
    <location>
        <begin position="280"/>
        <end position="299"/>
    </location>
</feature>
<keyword evidence="1" id="KW-1133">Transmembrane helix</keyword>
<protein>
    <submittedName>
        <fullName evidence="3">DUF418 domain-containing protein</fullName>
    </submittedName>
</protein>
<feature type="transmembrane region" description="Helical" evidence="1">
    <location>
        <begin position="122"/>
        <end position="146"/>
    </location>
</feature>
<name>A0A844YHJ8_9SPHN</name>
<sequence length="431" mass="46904">MVADRVDGEGTADAGQTFAPLGDAAADRLVSLDFIRGVAVLGILAANITGYALSSMESGWPSIFGPLDEGSIAVWLFDLVFVDGKMRSLFAILFGAGLALFIDRVEAKGGVGVALQVRRLGWLLAFGIAHFYLLFRGDILAAYAFWGFFAMMMTRLPPALLLSLGATLYLAMVPLDMASYGAALEPPALAASGEEGNASPFAGRAYDYADLREQALTDRSRMRDGSLAQIVAHKQAAHAYRYLAGSIDALFDSFPMMLIGIALYRLGLFARGAGSGRLKLWGWGLAAVGIATALALARVPLAQGLSIETIGYYTHALMPLQRLPMTLAWLFLLLAYLPRFAYGKVGQRIIAAGRMAFSNYIGTSLLMALIFQGWGLGLFGSFTRLELAGFVLLGWAAMLAWSKPWLERHAQGPLEWLWRCLTYWRLFPFRR</sequence>
<accession>A0A844YHJ8</accession>
<keyword evidence="1" id="KW-0812">Transmembrane</keyword>
<feature type="transmembrane region" description="Helical" evidence="1">
    <location>
        <begin position="86"/>
        <end position="102"/>
    </location>
</feature>
<evidence type="ECO:0000313" key="4">
    <source>
        <dbReference type="Proteomes" id="UP000445582"/>
    </source>
</evidence>
<dbReference type="Proteomes" id="UP000445582">
    <property type="component" value="Unassembled WGS sequence"/>
</dbReference>
<dbReference type="InterPro" id="IPR007349">
    <property type="entry name" value="DUF418"/>
</dbReference>
<evidence type="ECO:0000313" key="3">
    <source>
        <dbReference type="EMBL" id="MXO62508.1"/>
    </source>
</evidence>
<dbReference type="PANTHER" id="PTHR30590">
    <property type="entry name" value="INNER MEMBRANE PROTEIN"/>
    <property type="match status" value="1"/>
</dbReference>
<feature type="transmembrane region" description="Helical" evidence="1">
    <location>
        <begin position="357"/>
        <end position="376"/>
    </location>
</feature>
<dbReference type="OrthoDB" id="9807744at2"/>
<reference evidence="3 4" key="1">
    <citation type="submission" date="2019-12" db="EMBL/GenBank/DDBJ databases">
        <title>Genomic-based taxomic classification of the family Erythrobacteraceae.</title>
        <authorList>
            <person name="Xu L."/>
        </authorList>
    </citation>
    <scope>NUCLEOTIDE SEQUENCE [LARGE SCALE GENOMIC DNA]</scope>
    <source>
        <strain evidence="3 4">MCCC 1A09965</strain>
    </source>
</reference>
<feature type="transmembrane region" description="Helical" evidence="1">
    <location>
        <begin position="34"/>
        <end position="53"/>
    </location>
</feature>